<feature type="signal peptide" evidence="3">
    <location>
        <begin position="1"/>
        <end position="23"/>
    </location>
</feature>
<dbReference type="EMBL" id="CP060782">
    <property type="protein sequence ID" value="QNP44749.1"/>
    <property type="molecule type" value="Genomic_DNA"/>
</dbReference>
<gene>
    <name evidence="4" type="ORF">H9L14_08130</name>
</gene>
<dbReference type="Proteomes" id="UP000516105">
    <property type="component" value="Chromosome"/>
</dbReference>
<sequence length="159" mass="18683">MRKVLFTVAAAASALAFAAPASAQNYPGQYYPGQQAPYGNAYGYNNYGHVRSLQAHIDQVQRQISRLDQRNILSEREAYRLRNESRDIERQLRYMARNGLNPNEANSINYRINRLEQRVAYEARDGNRWGRNDRRDNWSDRDRDGRNDRWEDDGGYRHD</sequence>
<evidence type="ECO:0000256" key="2">
    <source>
        <dbReference type="SAM" id="MobiDB-lite"/>
    </source>
</evidence>
<dbReference type="RefSeq" id="WP_187707707.1">
    <property type="nucleotide sequence ID" value="NZ_CP060782.1"/>
</dbReference>
<feature type="region of interest" description="Disordered" evidence="2">
    <location>
        <begin position="130"/>
        <end position="159"/>
    </location>
</feature>
<evidence type="ECO:0000313" key="4">
    <source>
        <dbReference type="EMBL" id="QNP44749.1"/>
    </source>
</evidence>
<evidence type="ECO:0000313" key="5">
    <source>
        <dbReference type="Proteomes" id="UP000516105"/>
    </source>
</evidence>
<keyword evidence="3" id="KW-0732">Signal</keyword>
<reference evidence="4 5" key="1">
    <citation type="submission" date="2020-08" db="EMBL/GenBank/DDBJ databases">
        <title>Genome sequence of Sphingomonas sediminicola KACC 15039T.</title>
        <authorList>
            <person name="Hyun D.-W."/>
            <person name="Bae J.-W."/>
        </authorList>
    </citation>
    <scope>NUCLEOTIDE SEQUENCE [LARGE SCALE GENOMIC DNA]</scope>
    <source>
        <strain evidence="4 5">KACC 15039</strain>
    </source>
</reference>
<protein>
    <submittedName>
        <fullName evidence="4">Uncharacterized protein</fullName>
    </submittedName>
</protein>
<name>A0ABX6T4K7_9SPHN</name>
<keyword evidence="5" id="KW-1185">Reference proteome</keyword>
<proteinExistence type="predicted"/>
<keyword evidence="1" id="KW-0175">Coiled coil</keyword>
<evidence type="ECO:0000256" key="3">
    <source>
        <dbReference type="SAM" id="SignalP"/>
    </source>
</evidence>
<organism evidence="4 5">
    <name type="scientific">Sphingomonas sediminicola</name>
    <dbReference type="NCBI Taxonomy" id="386874"/>
    <lineage>
        <taxon>Bacteria</taxon>
        <taxon>Pseudomonadati</taxon>
        <taxon>Pseudomonadota</taxon>
        <taxon>Alphaproteobacteria</taxon>
        <taxon>Sphingomonadales</taxon>
        <taxon>Sphingomonadaceae</taxon>
        <taxon>Sphingomonas</taxon>
    </lineage>
</organism>
<accession>A0ABX6T4K7</accession>
<feature type="chain" id="PRO_5045972982" evidence="3">
    <location>
        <begin position="24"/>
        <end position="159"/>
    </location>
</feature>
<evidence type="ECO:0000256" key="1">
    <source>
        <dbReference type="SAM" id="Coils"/>
    </source>
</evidence>
<feature type="coiled-coil region" evidence="1">
    <location>
        <begin position="50"/>
        <end position="77"/>
    </location>
</feature>